<organism evidence="1 2">
    <name type="scientific">Paenibacillus prosopidis</name>
    <dbReference type="NCBI Taxonomy" id="630520"/>
    <lineage>
        <taxon>Bacteria</taxon>
        <taxon>Bacillati</taxon>
        <taxon>Bacillota</taxon>
        <taxon>Bacilli</taxon>
        <taxon>Bacillales</taxon>
        <taxon>Paenibacillaceae</taxon>
        <taxon>Paenibacillus</taxon>
    </lineage>
</organism>
<gene>
    <name evidence="1" type="ORF">DFP97_105218</name>
</gene>
<reference evidence="1 2" key="1">
    <citation type="submission" date="2018-07" db="EMBL/GenBank/DDBJ databases">
        <title>Genomic Encyclopedia of Type Strains, Phase III (KMG-III): the genomes of soil and plant-associated and newly described type strains.</title>
        <authorList>
            <person name="Whitman W."/>
        </authorList>
    </citation>
    <scope>NUCLEOTIDE SEQUENCE [LARGE SCALE GENOMIC DNA]</scope>
    <source>
        <strain evidence="1 2">CECT 7506</strain>
    </source>
</reference>
<protein>
    <submittedName>
        <fullName evidence="1">Uncharacterized protein</fullName>
    </submittedName>
</protein>
<accession>A0A368W5K5</accession>
<keyword evidence="2" id="KW-1185">Reference proteome</keyword>
<sequence length="965" mass="105475">MEVIIGQVPINLNELKQNLFTTQSPADGILSPGQPFIYRVCKPAFPVVPRSGHAGEYYYGENYDFPYELEIFTSLKNGTVELIRGKDYLIEEVRTDKYTEVIITPLIVVEQQSALILQPIARINLNHYSTERTFGAETITLLPTVSATYFESFLAESTSTDILRSGDYMQASLSTILQSLPAGSATGSFPIKTTMPINGKPTLVTIHSILWEAYKKPISTDSSMSAVAPSKLIEGQDFEAPDGLDKITSRFLFHPQTEDYEAYASAKVLTECNGVTETLTLATPTTTVQSITSIITDILGGFDLIPDSFHALQPGQPLELKTIHKALDLSESFGTLNLGALSIPWKITGMVWELNKVTPASAAADTPTPLPPSLGKDFFLSDVENAFKQKLLIRPIIADSEALATPQVYELKGTVSCIVNGILSSSNPITLLVKQLPLVKEQIQSLFQVKSSKPKSLRFGEQVLIKLVTPLEKLANVASPLAAAALPDLQWFPITGDFPIGELSLPLEITKIAWSVFDGSGLPLVEGEHFRTLEGLSSLQTSLVFLPPLSGNSGASSIPRKVQATVTAALNGKELTLDGLNLTFLLTSLNLVPFKDKILSSIVQTLKVTQNANTLEPGSTLTAELTSTLAKATPSASMKSTESAFAIANKTLTGSLPFVDEAIPFELPVTFSVNLQWNLYKQLPDGKFVLLDESEFDIRSSGDTSLNPWKDSRLDVLILPQIKGFHQLAEIDLRYLEAAIVITVPTLDPLPVVLPKIPITQIPIAVPELLMLSEHRLSDLEQPGDRLIILPESTISGLTNWDLLKPVLETANNQLKKIYGLLDGIASKAEFLVFILDLQDALGHTIQPVSKIWVVEAVGDYIPSMEQLPKTDHYSTDDDEWDDEASGFVAILPANRKIRVYEDDDSGDTWMDIIPSKAQINGHTYGNMISILVDFSDKPLVTKPVGTLEGSMENDDIDSLRFLDI</sequence>
<dbReference type="OrthoDB" id="9816820at2"/>
<dbReference type="Proteomes" id="UP000252415">
    <property type="component" value="Unassembled WGS sequence"/>
</dbReference>
<name>A0A368W5K5_9BACL</name>
<dbReference type="RefSeq" id="WP_114379777.1">
    <property type="nucleotide sequence ID" value="NZ_QPJD01000005.1"/>
</dbReference>
<dbReference type="AlphaFoldDB" id="A0A368W5K5"/>
<dbReference type="EMBL" id="QPJD01000005">
    <property type="protein sequence ID" value="RCW49033.1"/>
    <property type="molecule type" value="Genomic_DNA"/>
</dbReference>
<evidence type="ECO:0000313" key="1">
    <source>
        <dbReference type="EMBL" id="RCW49033.1"/>
    </source>
</evidence>
<comment type="caution">
    <text evidence="1">The sequence shown here is derived from an EMBL/GenBank/DDBJ whole genome shotgun (WGS) entry which is preliminary data.</text>
</comment>
<proteinExistence type="predicted"/>
<evidence type="ECO:0000313" key="2">
    <source>
        <dbReference type="Proteomes" id="UP000252415"/>
    </source>
</evidence>